<dbReference type="SUPFAM" id="SSF50370">
    <property type="entry name" value="Ricin B-like lectins"/>
    <property type="match status" value="1"/>
</dbReference>
<dbReference type="InterPro" id="IPR035992">
    <property type="entry name" value="Ricin_B-like_lectins"/>
</dbReference>
<dbReference type="Proteomes" id="UP000294933">
    <property type="component" value="Unassembled WGS sequence"/>
</dbReference>
<dbReference type="OrthoDB" id="3266227at2759"/>
<evidence type="ECO:0000256" key="1">
    <source>
        <dbReference type="SAM" id="Coils"/>
    </source>
</evidence>
<organism evidence="2 3">
    <name type="scientific">Rickenella mellea</name>
    <dbReference type="NCBI Taxonomy" id="50990"/>
    <lineage>
        <taxon>Eukaryota</taxon>
        <taxon>Fungi</taxon>
        <taxon>Dikarya</taxon>
        <taxon>Basidiomycota</taxon>
        <taxon>Agaricomycotina</taxon>
        <taxon>Agaricomycetes</taxon>
        <taxon>Hymenochaetales</taxon>
        <taxon>Rickenellaceae</taxon>
        <taxon>Rickenella</taxon>
    </lineage>
</organism>
<keyword evidence="3" id="KW-1185">Reference proteome</keyword>
<sequence length="243" mass="28001">MSIDPGAYEIQNVMHRNFALQRRTGVETYAESDDASTPLDGEPNLSKVWSISRLDNGKFSIRNFEMHDYAASPNFPVIEARIVTTWNRQQWEIKETSFKGRYVIYTTAASIDLFWGLSNGHLGTAISLRDTPNTPSNQWELKKVQLWPVVGALRAQRERLRDEHARLRYEHTKLTDKHTKLTDEHTKFRDEHATLEDEHAKLRDEHTKLQDKHTKLRDSVEFLDGGVPEGESTLEGWVTLTAS</sequence>
<proteinExistence type="predicted"/>
<feature type="coiled-coil region" evidence="1">
    <location>
        <begin position="150"/>
        <end position="219"/>
    </location>
</feature>
<dbReference type="Gene3D" id="2.80.10.50">
    <property type="match status" value="1"/>
</dbReference>
<protein>
    <recommendedName>
        <fullName evidence="4">Ricin B lectin domain-containing protein</fullName>
    </recommendedName>
</protein>
<dbReference type="VEuPathDB" id="FungiDB:BD410DRAFT_790127"/>
<evidence type="ECO:0000313" key="2">
    <source>
        <dbReference type="EMBL" id="TDL21074.1"/>
    </source>
</evidence>
<evidence type="ECO:0008006" key="4">
    <source>
        <dbReference type="Google" id="ProtNLM"/>
    </source>
</evidence>
<name>A0A4Y7Q0A6_9AGAM</name>
<dbReference type="AlphaFoldDB" id="A0A4Y7Q0A6"/>
<gene>
    <name evidence="2" type="ORF">BD410DRAFT_790127</name>
</gene>
<evidence type="ECO:0000313" key="3">
    <source>
        <dbReference type="Proteomes" id="UP000294933"/>
    </source>
</evidence>
<accession>A0A4Y7Q0A6</accession>
<dbReference type="EMBL" id="ML170183">
    <property type="protein sequence ID" value="TDL21074.1"/>
    <property type="molecule type" value="Genomic_DNA"/>
</dbReference>
<keyword evidence="1" id="KW-0175">Coiled coil</keyword>
<dbReference type="Gene3D" id="6.10.250.370">
    <property type="match status" value="1"/>
</dbReference>
<reference evidence="2 3" key="1">
    <citation type="submission" date="2018-06" db="EMBL/GenBank/DDBJ databases">
        <title>A transcriptomic atlas of mushroom development highlights an independent origin of complex multicellularity.</title>
        <authorList>
            <consortium name="DOE Joint Genome Institute"/>
            <person name="Krizsan K."/>
            <person name="Almasi E."/>
            <person name="Merenyi Z."/>
            <person name="Sahu N."/>
            <person name="Viragh M."/>
            <person name="Koszo T."/>
            <person name="Mondo S."/>
            <person name="Kiss B."/>
            <person name="Balint B."/>
            <person name="Kues U."/>
            <person name="Barry K."/>
            <person name="Hegedus J.C."/>
            <person name="Henrissat B."/>
            <person name="Johnson J."/>
            <person name="Lipzen A."/>
            <person name="Ohm R."/>
            <person name="Nagy I."/>
            <person name="Pangilinan J."/>
            <person name="Yan J."/>
            <person name="Xiong Y."/>
            <person name="Grigoriev I.V."/>
            <person name="Hibbett D.S."/>
            <person name="Nagy L.G."/>
        </authorList>
    </citation>
    <scope>NUCLEOTIDE SEQUENCE [LARGE SCALE GENOMIC DNA]</scope>
    <source>
        <strain evidence="2 3">SZMC22713</strain>
    </source>
</reference>